<gene>
    <name evidence="2" type="ORF">HUJ06_019477</name>
</gene>
<comment type="caution">
    <text evidence="2">The sequence shown here is derived from an EMBL/GenBank/DDBJ whole genome shotgun (WGS) entry which is preliminary data.</text>
</comment>
<organism evidence="2 3">
    <name type="scientific">Nelumbo nucifera</name>
    <name type="common">Sacred lotus</name>
    <dbReference type="NCBI Taxonomy" id="4432"/>
    <lineage>
        <taxon>Eukaryota</taxon>
        <taxon>Viridiplantae</taxon>
        <taxon>Streptophyta</taxon>
        <taxon>Embryophyta</taxon>
        <taxon>Tracheophyta</taxon>
        <taxon>Spermatophyta</taxon>
        <taxon>Magnoliopsida</taxon>
        <taxon>Proteales</taxon>
        <taxon>Nelumbonaceae</taxon>
        <taxon>Nelumbo</taxon>
    </lineage>
</organism>
<dbReference type="GO" id="GO:0006355">
    <property type="term" value="P:regulation of DNA-templated transcription"/>
    <property type="evidence" value="ECO:0007669"/>
    <property type="project" value="InterPro"/>
</dbReference>
<dbReference type="GO" id="GO:0003677">
    <property type="term" value="F:DNA binding"/>
    <property type="evidence" value="ECO:0007669"/>
    <property type="project" value="InterPro"/>
</dbReference>
<accession>A0A822X981</accession>
<dbReference type="EMBL" id="DUZY01000001">
    <property type="protein sequence ID" value="DAD18014.1"/>
    <property type="molecule type" value="Genomic_DNA"/>
</dbReference>
<name>A0A822X981_NELNU</name>
<keyword evidence="3" id="KW-1185">Reference proteome</keyword>
<feature type="domain" description="NAC" evidence="1">
    <location>
        <begin position="1"/>
        <end position="27"/>
    </location>
</feature>
<sequence length="27" mass="3091">MGTKTNRATMVGFWKVAGRDKVVYDKM</sequence>
<dbReference type="Proteomes" id="UP000607653">
    <property type="component" value="Unassembled WGS sequence"/>
</dbReference>
<dbReference type="PROSITE" id="PS51005">
    <property type="entry name" value="NAC"/>
    <property type="match status" value="1"/>
</dbReference>
<dbReference type="AlphaFoldDB" id="A0A822X981"/>
<dbReference type="InterPro" id="IPR003441">
    <property type="entry name" value="NAC-dom"/>
</dbReference>
<reference evidence="2 3" key="1">
    <citation type="journal article" date="2020" name="Mol. Biol. Evol.">
        <title>Distinct Expression and Methylation Patterns for Genes with Different Fates following a Single Whole-Genome Duplication in Flowering Plants.</title>
        <authorList>
            <person name="Shi T."/>
            <person name="Rahmani R.S."/>
            <person name="Gugger P.F."/>
            <person name="Wang M."/>
            <person name="Li H."/>
            <person name="Zhang Y."/>
            <person name="Li Z."/>
            <person name="Wang Q."/>
            <person name="Van de Peer Y."/>
            <person name="Marchal K."/>
            <person name="Chen J."/>
        </authorList>
    </citation>
    <scope>NUCLEOTIDE SEQUENCE [LARGE SCALE GENOMIC DNA]</scope>
    <source>
        <tissue evidence="2">Leaf</tissue>
    </source>
</reference>
<evidence type="ECO:0000313" key="3">
    <source>
        <dbReference type="Proteomes" id="UP000607653"/>
    </source>
</evidence>
<protein>
    <recommendedName>
        <fullName evidence="1">NAC domain-containing protein</fullName>
    </recommendedName>
</protein>
<proteinExistence type="predicted"/>
<evidence type="ECO:0000259" key="1">
    <source>
        <dbReference type="PROSITE" id="PS51005"/>
    </source>
</evidence>
<evidence type="ECO:0000313" key="2">
    <source>
        <dbReference type="EMBL" id="DAD18014.1"/>
    </source>
</evidence>